<reference evidence="6" key="1">
    <citation type="journal article" date="2019" name="Int. J. Syst. Evol. Microbiol.">
        <title>The Global Catalogue of Microorganisms (GCM) 10K type strain sequencing project: providing services to taxonomists for standard genome sequencing and annotation.</title>
        <authorList>
            <consortium name="The Broad Institute Genomics Platform"/>
            <consortium name="The Broad Institute Genome Sequencing Center for Infectious Disease"/>
            <person name="Wu L."/>
            <person name="Ma J."/>
        </authorList>
    </citation>
    <scope>NUCLEOTIDE SEQUENCE [LARGE SCALE GENOMIC DNA]</scope>
    <source>
        <strain evidence="6">JCM 19125</strain>
    </source>
</reference>
<evidence type="ECO:0000256" key="2">
    <source>
        <dbReference type="ARBA" id="ARBA00023239"/>
    </source>
</evidence>
<dbReference type="Gene3D" id="3.20.20.70">
    <property type="entry name" value="Aldolase class I"/>
    <property type="match status" value="1"/>
</dbReference>
<organism evidence="5 6">
    <name type="scientific">Tessaracoccus lubricantis</name>
    <dbReference type="NCBI Taxonomy" id="545543"/>
    <lineage>
        <taxon>Bacteria</taxon>
        <taxon>Bacillati</taxon>
        <taxon>Actinomycetota</taxon>
        <taxon>Actinomycetes</taxon>
        <taxon>Propionibacteriales</taxon>
        <taxon>Propionibacteriaceae</taxon>
        <taxon>Tessaracoccus</taxon>
    </lineage>
</organism>
<evidence type="ECO:0000256" key="3">
    <source>
        <dbReference type="ARBA" id="ARBA00023270"/>
    </source>
</evidence>
<dbReference type="PANTHER" id="PTHR12128">
    <property type="entry name" value="DIHYDRODIPICOLINATE SYNTHASE"/>
    <property type="match status" value="1"/>
</dbReference>
<dbReference type="InterPro" id="IPR020624">
    <property type="entry name" value="Schiff_base-form_aldolases_CS"/>
</dbReference>
<gene>
    <name evidence="5" type="primary">dapA_1</name>
    <name evidence="5" type="ORF">GCM10025789_06530</name>
</gene>
<evidence type="ECO:0000256" key="1">
    <source>
        <dbReference type="ARBA" id="ARBA00007592"/>
    </source>
</evidence>
<dbReference type="PANTHER" id="PTHR12128:SF66">
    <property type="entry name" value="4-HYDROXY-2-OXOGLUTARATE ALDOLASE, MITOCHONDRIAL"/>
    <property type="match status" value="1"/>
</dbReference>
<evidence type="ECO:0000313" key="6">
    <source>
        <dbReference type="Proteomes" id="UP001501521"/>
    </source>
</evidence>
<dbReference type="SUPFAM" id="SSF51569">
    <property type="entry name" value="Aldolase"/>
    <property type="match status" value="1"/>
</dbReference>
<dbReference type="RefSeq" id="WP_345578945.1">
    <property type="nucleotide sequence ID" value="NZ_BAABLV010000010.1"/>
</dbReference>
<proteinExistence type="inferred from homology"/>
<dbReference type="InterPro" id="IPR002220">
    <property type="entry name" value="DapA-like"/>
</dbReference>
<dbReference type="PIRSF" id="PIRSF001365">
    <property type="entry name" value="DHDPS"/>
    <property type="match status" value="1"/>
</dbReference>
<keyword evidence="6" id="KW-1185">Reference proteome</keyword>
<dbReference type="CDD" id="cd00408">
    <property type="entry name" value="DHDPS-like"/>
    <property type="match status" value="1"/>
</dbReference>
<evidence type="ECO:0000256" key="4">
    <source>
        <dbReference type="PIRNR" id="PIRNR001365"/>
    </source>
</evidence>
<protein>
    <submittedName>
        <fullName evidence="5">4-hydroxy-tetrahydrodipicolinate synthase</fullName>
    </submittedName>
</protein>
<accession>A0ABP9F1K4</accession>
<sequence length="290" mass="30402">MVVPEVLSALTVPFTDAGEVNFEALRENLERIEPLVDGVFAAGTTGEFPSLSFDEHGRIVESTLDVFGPERVVVHVGAPSTRQSLELTHSARSLGATRFAAITPYYLPASVDGITRHWGAIKQACDGELYGYIYPDVAVTDLLPQDLPAVLASGIDGLKVSASASARVDEYLAAAPDGIKLWSGNDADLPHVMAAGGNGTVSGVSGACPEPWAAFREAYRASDEAAVAAAQQQIELIVPLLGPSIANLKYALSLQGLDGGACRMSIDQPSDDTKRAITEALRAIGLLQGS</sequence>
<evidence type="ECO:0000313" key="5">
    <source>
        <dbReference type="EMBL" id="GAA4892238.1"/>
    </source>
</evidence>
<keyword evidence="2 4" id="KW-0456">Lyase</keyword>
<dbReference type="InterPro" id="IPR013785">
    <property type="entry name" value="Aldolase_TIM"/>
</dbReference>
<dbReference type="PROSITE" id="PS00665">
    <property type="entry name" value="DHDPS_1"/>
    <property type="match status" value="1"/>
</dbReference>
<comment type="similarity">
    <text evidence="1 4">Belongs to the DapA family.</text>
</comment>
<dbReference type="SMART" id="SM01130">
    <property type="entry name" value="DHDPS"/>
    <property type="match status" value="1"/>
</dbReference>
<dbReference type="Pfam" id="PF00701">
    <property type="entry name" value="DHDPS"/>
    <property type="match status" value="1"/>
</dbReference>
<dbReference type="PRINTS" id="PR00146">
    <property type="entry name" value="DHPICSNTHASE"/>
</dbReference>
<dbReference type="Proteomes" id="UP001501521">
    <property type="component" value="Unassembled WGS sequence"/>
</dbReference>
<dbReference type="EMBL" id="BAABLV010000010">
    <property type="protein sequence ID" value="GAA4892238.1"/>
    <property type="molecule type" value="Genomic_DNA"/>
</dbReference>
<comment type="caution">
    <text evidence="5">The sequence shown here is derived from an EMBL/GenBank/DDBJ whole genome shotgun (WGS) entry which is preliminary data.</text>
</comment>
<name>A0ABP9F1K4_9ACTN</name>
<keyword evidence="3" id="KW-0704">Schiff base</keyword>